<dbReference type="PANTHER" id="PTHR42939:SF2">
    <property type="entry name" value="ABC-TYPE TRANSPORTER ATP-BINDING PROTEIN ECSA"/>
    <property type="match status" value="1"/>
</dbReference>
<organism evidence="5 6">
    <name type="scientific">Peribacillus cavernae</name>
    <dbReference type="NCBI Taxonomy" id="1674310"/>
    <lineage>
        <taxon>Bacteria</taxon>
        <taxon>Bacillati</taxon>
        <taxon>Bacillota</taxon>
        <taxon>Bacilli</taxon>
        <taxon>Bacillales</taxon>
        <taxon>Bacillaceae</taxon>
        <taxon>Peribacillus</taxon>
    </lineage>
</organism>
<gene>
    <name evidence="5" type="ORF">ELQ35_03005</name>
</gene>
<feature type="domain" description="ABC transporter" evidence="4">
    <location>
        <begin position="1"/>
        <end position="225"/>
    </location>
</feature>
<reference evidence="5 6" key="1">
    <citation type="submission" date="2018-12" db="EMBL/GenBank/DDBJ databases">
        <title>Bacillus chawlae sp. nov., Bacillus glennii sp. nov., and Bacillus saganii sp. nov. Isolated from the Vehicle Assembly Building at Kennedy Space Center where the Viking Spacecraft were Assembled.</title>
        <authorList>
            <person name="Seuylemezian A."/>
            <person name="Vaishampayan P."/>
        </authorList>
    </citation>
    <scope>NUCLEOTIDE SEQUENCE [LARGE SCALE GENOMIC DNA]</scope>
    <source>
        <strain evidence="5 6">L5</strain>
    </source>
</reference>
<dbReference type="OrthoDB" id="9804819at2"/>
<dbReference type="InterPro" id="IPR051782">
    <property type="entry name" value="ABC_Transporter_VariousFunc"/>
</dbReference>
<dbReference type="PROSITE" id="PS50893">
    <property type="entry name" value="ABC_TRANSPORTER_2"/>
    <property type="match status" value="1"/>
</dbReference>
<proteinExistence type="predicted"/>
<keyword evidence="1" id="KW-0813">Transport</keyword>
<dbReference type="InterPro" id="IPR017871">
    <property type="entry name" value="ABC_transporter-like_CS"/>
</dbReference>
<sequence>MVLLDVSIKLAGYEAEKSVISDIAFELNPGELIGVIGPNGAGKSTTIKTLLGLIEHWKGKVFFQDGASYTYIPERPIFYDELTLQEHIDFIAAVEEVDSEILQERSSYYLKNFRMDQHIHELPATYSKGMQQKAMLILALITSPDIYIIDEPFIGLDPDAMKLLLTTIEREKERGAGILMSTHVLDTAERVCDRFLLIIGGELKAGGTLEEIRVSSGRPEGTLYDCYHAINGYINE</sequence>
<dbReference type="Pfam" id="PF00005">
    <property type="entry name" value="ABC_tran"/>
    <property type="match status" value="1"/>
</dbReference>
<dbReference type="PANTHER" id="PTHR42939">
    <property type="entry name" value="ABC TRANSPORTER ATP-BINDING PROTEIN ALBC-RELATED"/>
    <property type="match status" value="1"/>
</dbReference>
<dbReference type="PROSITE" id="PS00211">
    <property type="entry name" value="ABC_TRANSPORTER_1"/>
    <property type="match status" value="1"/>
</dbReference>
<dbReference type="RefSeq" id="WP_126863358.1">
    <property type="nucleotide sequence ID" value="NZ_JAUSTX010000016.1"/>
</dbReference>
<evidence type="ECO:0000256" key="3">
    <source>
        <dbReference type="ARBA" id="ARBA00022840"/>
    </source>
</evidence>
<evidence type="ECO:0000256" key="1">
    <source>
        <dbReference type="ARBA" id="ARBA00022448"/>
    </source>
</evidence>
<evidence type="ECO:0000256" key="2">
    <source>
        <dbReference type="ARBA" id="ARBA00022741"/>
    </source>
</evidence>
<dbReference type="AlphaFoldDB" id="A0A3S0U191"/>
<dbReference type="CDD" id="cd03230">
    <property type="entry name" value="ABC_DR_subfamily_A"/>
    <property type="match status" value="1"/>
</dbReference>
<dbReference type="InterPro" id="IPR027417">
    <property type="entry name" value="P-loop_NTPase"/>
</dbReference>
<name>A0A3S0U191_9BACI</name>
<dbReference type="GO" id="GO:0005524">
    <property type="term" value="F:ATP binding"/>
    <property type="evidence" value="ECO:0007669"/>
    <property type="project" value="UniProtKB-KW"/>
</dbReference>
<protein>
    <submittedName>
        <fullName evidence="5">ABC transporter ATP-binding protein</fullName>
    </submittedName>
</protein>
<keyword evidence="6" id="KW-1185">Reference proteome</keyword>
<dbReference type="InterPro" id="IPR003593">
    <property type="entry name" value="AAA+_ATPase"/>
</dbReference>
<evidence type="ECO:0000259" key="4">
    <source>
        <dbReference type="PROSITE" id="PS50893"/>
    </source>
</evidence>
<dbReference type="GO" id="GO:0016887">
    <property type="term" value="F:ATP hydrolysis activity"/>
    <property type="evidence" value="ECO:0007669"/>
    <property type="project" value="InterPro"/>
</dbReference>
<keyword evidence="3 5" id="KW-0067">ATP-binding</keyword>
<dbReference type="SMART" id="SM00382">
    <property type="entry name" value="AAA"/>
    <property type="match status" value="1"/>
</dbReference>
<dbReference type="Gene3D" id="3.40.50.300">
    <property type="entry name" value="P-loop containing nucleotide triphosphate hydrolases"/>
    <property type="match status" value="1"/>
</dbReference>
<dbReference type="InterPro" id="IPR003439">
    <property type="entry name" value="ABC_transporter-like_ATP-bd"/>
</dbReference>
<dbReference type="EMBL" id="RYZZ01000004">
    <property type="protein sequence ID" value="RUQ31958.1"/>
    <property type="molecule type" value="Genomic_DNA"/>
</dbReference>
<evidence type="ECO:0000313" key="5">
    <source>
        <dbReference type="EMBL" id="RUQ31958.1"/>
    </source>
</evidence>
<dbReference type="SUPFAM" id="SSF52540">
    <property type="entry name" value="P-loop containing nucleoside triphosphate hydrolases"/>
    <property type="match status" value="1"/>
</dbReference>
<dbReference type="Proteomes" id="UP000267430">
    <property type="component" value="Unassembled WGS sequence"/>
</dbReference>
<accession>A0A3S0U191</accession>
<comment type="caution">
    <text evidence="5">The sequence shown here is derived from an EMBL/GenBank/DDBJ whole genome shotgun (WGS) entry which is preliminary data.</text>
</comment>
<keyword evidence="2" id="KW-0547">Nucleotide-binding</keyword>
<evidence type="ECO:0000313" key="6">
    <source>
        <dbReference type="Proteomes" id="UP000267430"/>
    </source>
</evidence>